<keyword evidence="8" id="KW-0479">Metal-binding</keyword>
<dbReference type="SUPFAM" id="SSF54160">
    <property type="entry name" value="Chromo domain-like"/>
    <property type="match status" value="1"/>
</dbReference>
<dbReference type="FunFam" id="3.30.70.270:FF:000003">
    <property type="entry name" value="Transposon Ty3-G Gag-Pol polyprotein"/>
    <property type="match status" value="1"/>
</dbReference>
<dbReference type="GO" id="GO:0015074">
    <property type="term" value="P:DNA integration"/>
    <property type="evidence" value="ECO:0007669"/>
    <property type="project" value="InterPro"/>
</dbReference>
<keyword evidence="8" id="KW-0863">Zinc-finger</keyword>
<evidence type="ECO:0000256" key="5">
    <source>
        <dbReference type="ARBA" id="ARBA00022759"/>
    </source>
</evidence>
<dbReference type="EC" id="2.7.7.49" evidence="1"/>
<dbReference type="InterPro" id="IPR001584">
    <property type="entry name" value="Integrase_cat-core"/>
</dbReference>
<dbReference type="SUPFAM" id="SSF53098">
    <property type="entry name" value="Ribonuclease H-like"/>
    <property type="match status" value="2"/>
</dbReference>
<dbReference type="Gene3D" id="1.10.340.70">
    <property type="match status" value="2"/>
</dbReference>
<dbReference type="Pfam" id="PF00665">
    <property type="entry name" value="rve"/>
    <property type="match status" value="1"/>
</dbReference>
<feature type="domain" description="Integrase catalytic" evidence="12">
    <location>
        <begin position="2074"/>
        <end position="2241"/>
    </location>
</feature>
<feature type="domain" description="CCHC-type" evidence="10">
    <location>
        <begin position="392"/>
        <end position="407"/>
    </location>
</feature>
<evidence type="ECO:0000256" key="9">
    <source>
        <dbReference type="SAM" id="MobiDB-lite"/>
    </source>
</evidence>
<dbReference type="Pfam" id="PF17921">
    <property type="entry name" value="Integrase_H2C2"/>
    <property type="match status" value="2"/>
</dbReference>
<dbReference type="Proteomes" id="UP000000763">
    <property type="component" value="Chromosome 10"/>
</dbReference>
<proteinExistence type="predicted"/>
<evidence type="ECO:0000259" key="11">
    <source>
        <dbReference type="PROSITE" id="PS50878"/>
    </source>
</evidence>
<dbReference type="InterPro" id="IPR056924">
    <property type="entry name" value="SH3_Tf2-1"/>
</dbReference>
<dbReference type="Gene3D" id="4.10.60.10">
    <property type="entry name" value="Zinc finger, CCHC-type"/>
    <property type="match status" value="1"/>
</dbReference>
<dbReference type="PROSITE" id="PS50994">
    <property type="entry name" value="INTEGRASE"/>
    <property type="match status" value="2"/>
</dbReference>
<dbReference type="GO" id="GO:0008270">
    <property type="term" value="F:zinc ion binding"/>
    <property type="evidence" value="ECO:0007669"/>
    <property type="project" value="UniProtKB-KW"/>
</dbReference>
<dbReference type="PROSITE" id="PS50878">
    <property type="entry name" value="RT_POL"/>
    <property type="match status" value="1"/>
</dbReference>
<dbReference type="SMART" id="SM00343">
    <property type="entry name" value="ZnF_C2HC"/>
    <property type="match status" value="1"/>
</dbReference>
<evidence type="ECO:0000256" key="3">
    <source>
        <dbReference type="ARBA" id="ARBA00022695"/>
    </source>
</evidence>
<dbReference type="SUPFAM" id="SSF56672">
    <property type="entry name" value="DNA/RNA polymerases"/>
    <property type="match status" value="2"/>
</dbReference>
<dbReference type="PANTHER" id="PTHR35046:SF9">
    <property type="entry name" value="RNA-DIRECTED DNA POLYMERASE"/>
    <property type="match status" value="1"/>
</dbReference>
<keyword evidence="7" id="KW-0695">RNA-directed DNA polymerase</keyword>
<feature type="region of interest" description="Disordered" evidence="9">
    <location>
        <begin position="1"/>
        <end position="20"/>
    </location>
</feature>
<dbReference type="Pfam" id="PF00078">
    <property type="entry name" value="RVT_1"/>
    <property type="match status" value="2"/>
</dbReference>
<evidence type="ECO:0000256" key="4">
    <source>
        <dbReference type="ARBA" id="ARBA00022722"/>
    </source>
</evidence>
<dbReference type="GO" id="GO:0004519">
    <property type="term" value="F:endonuclease activity"/>
    <property type="evidence" value="ECO:0007669"/>
    <property type="project" value="UniProtKB-KW"/>
</dbReference>
<dbReference type="InterPro" id="IPR000477">
    <property type="entry name" value="RT_dom"/>
</dbReference>
<dbReference type="CDD" id="cd00303">
    <property type="entry name" value="retropepsin_like"/>
    <property type="match status" value="1"/>
</dbReference>
<dbReference type="Gene3D" id="3.10.10.10">
    <property type="entry name" value="HIV Type 1 Reverse Transcriptase, subunit A, domain 1"/>
    <property type="match status" value="1"/>
</dbReference>
<feature type="compositionally biased region" description="Acidic residues" evidence="9">
    <location>
        <begin position="110"/>
        <end position="119"/>
    </location>
</feature>
<dbReference type="InterPro" id="IPR021109">
    <property type="entry name" value="Peptidase_aspartic_dom_sf"/>
</dbReference>
<dbReference type="CDD" id="cd01647">
    <property type="entry name" value="RT_LTR"/>
    <property type="match status" value="2"/>
</dbReference>
<feature type="region of interest" description="Disordered" evidence="9">
    <location>
        <begin position="110"/>
        <end position="142"/>
    </location>
</feature>
<evidence type="ECO:0000259" key="10">
    <source>
        <dbReference type="PROSITE" id="PS50158"/>
    </source>
</evidence>
<evidence type="ECO:0000259" key="12">
    <source>
        <dbReference type="PROSITE" id="PS50994"/>
    </source>
</evidence>
<keyword evidence="2" id="KW-0808">Transferase</keyword>
<dbReference type="InterPro" id="IPR041373">
    <property type="entry name" value="RT_RNaseH"/>
</dbReference>
<dbReference type="InterPro" id="IPR043502">
    <property type="entry name" value="DNA/RNA_pol_sf"/>
</dbReference>
<reference evidence="14" key="2">
    <citation type="journal article" date="2008" name="Nucleic Acids Res.">
        <title>The rice annotation project database (RAP-DB): 2008 update.</title>
        <authorList>
            <consortium name="The rice annotation project (RAP)"/>
        </authorList>
    </citation>
    <scope>GENOME REANNOTATION</scope>
    <source>
        <strain evidence="14">cv. Nipponbare</strain>
    </source>
</reference>
<organism evidence="13 14">
    <name type="scientific">Oryza sativa subsp. japonica</name>
    <name type="common">Rice</name>
    <dbReference type="NCBI Taxonomy" id="39947"/>
    <lineage>
        <taxon>Eukaryota</taxon>
        <taxon>Viridiplantae</taxon>
        <taxon>Streptophyta</taxon>
        <taxon>Embryophyta</taxon>
        <taxon>Tracheophyta</taxon>
        <taxon>Spermatophyta</taxon>
        <taxon>Magnoliopsida</taxon>
        <taxon>Liliopsida</taxon>
        <taxon>Poales</taxon>
        <taxon>Poaceae</taxon>
        <taxon>BOP clade</taxon>
        <taxon>Oryzoideae</taxon>
        <taxon>Oryzeae</taxon>
        <taxon>Oryzinae</taxon>
        <taxon>Oryza</taxon>
        <taxon>Oryza sativa</taxon>
    </lineage>
</organism>
<evidence type="ECO:0000313" key="14">
    <source>
        <dbReference type="Proteomes" id="UP000000763"/>
    </source>
</evidence>
<dbReference type="GO" id="GO:0016787">
    <property type="term" value="F:hydrolase activity"/>
    <property type="evidence" value="ECO:0007669"/>
    <property type="project" value="UniProtKB-KW"/>
</dbReference>
<evidence type="ECO:0000256" key="7">
    <source>
        <dbReference type="ARBA" id="ARBA00022918"/>
    </source>
</evidence>
<dbReference type="InterPro" id="IPR043128">
    <property type="entry name" value="Rev_trsase/Diguanyl_cyclase"/>
</dbReference>
<dbReference type="InterPro" id="IPR041588">
    <property type="entry name" value="Integrase_H2C2"/>
</dbReference>
<dbReference type="FunFam" id="1.10.340.70:FF:000001">
    <property type="entry name" value="Retrovirus-related Pol polyprotein from transposon gypsy-like Protein"/>
    <property type="match status" value="1"/>
</dbReference>
<keyword evidence="3" id="KW-0548">Nucleotidyltransferase</keyword>
<dbReference type="Gene3D" id="3.30.70.270">
    <property type="match status" value="4"/>
</dbReference>
<dbReference type="InterPro" id="IPR016197">
    <property type="entry name" value="Chromo-like_dom_sf"/>
</dbReference>
<dbReference type="InterPro" id="IPR005162">
    <property type="entry name" value="Retrotrans_gag_dom"/>
</dbReference>
<keyword evidence="6" id="KW-0378">Hydrolase</keyword>
<feature type="domain" description="Integrase catalytic" evidence="12">
    <location>
        <begin position="1259"/>
        <end position="1419"/>
    </location>
</feature>
<dbReference type="InterPro" id="IPR036875">
    <property type="entry name" value="Znf_CCHC_sf"/>
</dbReference>
<feature type="region of interest" description="Disordered" evidence="9">
    <location>
        <begin position="321"/>
        <end position="386"/>
    </location>
</feature>
<dbReference type="FunFam" id="3.30.70.270:FF:000020">
    <property type="entry name" value="Transposon Tf2-6 polyprotein-like Protein"/>
    <property type="match status" value="2"/>
</dbReference>
<dbReference type="GO" id="GO:0003964">
    <property type="term" value="F:RNA-directed DNA polymerase activity"/>
    <property type="evidence" value="ECO:0007669"/>
    <property type="project" value="UniProtKB-KW"/>
</dbReference>
<dbReference type="Pfam" id="PF17917">
    <property type="entry name" value="RT_RNaseH"/>
    <property type="match status" value="2"/>
</dbReference>
<dbReference type="FunFam" id="3.10.20.370:FF:000001">
    <property type="entry name" value="Retrovirus-related Pol polyprotein from transposon 17.6-like protein"/>
    <property type="match status" value="1"/>
</dbReference>
<keyword evidence="5" id="KW-0255">Endonuclease</keyword>
<dbReference type="Gene3D" id="3.30.420.10">
    <property type="entry name" value="Ribonuclease H-like superfamily/Ribonuclease H"/>
    <property type="match status" value="2"/>
</dbReference>
<accession>A0A5S6R6X7</accession>
<dbReference type="Pfam" id="PF03732">
    <property type="entry name" value="Retrotrans_gag"/>
    <property type="match status" value="1"/>
</dbReference>
<dbReference type="InterPro" id="IPR036397">
    <property type="entry name" value="RNaseH_sf"/>
</dbReference>
<feature type="compositionally biased region" description="Basic residues" evidence="9">
    <location>
        <begin position="125"/>
        <end position="142"/>
    </location>
</feature>
<dbReference type="Gene3D" id="3.10.20.370">
    <property type="match status" value="1"/>
</dbReference>
<dbReference type="SUPFAM" id="SSF57756">
    <property type="entry name" value="Retrovirus zinc finger-like domains"/>
    <property type="match status" value="1"/>
</dbReference>
<evidence type="ECO:0000313" key="13">
    <source>
        <dbReference type="EMBL" id="AAK51582.1"/>
    </source>
</evidence>
<feature type="domain" description="Reverse transcriptase" evidence="11">
    <location>
        <begin position="742"/>
        <end position="921"/>
    </location>
</feature>
<dbReference type="CDD" id="cd09274">
    <property type="entry name" value="RNase_HI_RT_Ty3"/>
    <property type="match status" value="2"/>
</dbReference>
<name>A0A5S6R6X7_ORYSJ</name>
<gene>
    <name evidence="13" type="ORF">OSJNBa0034E23.18</name>
</gene>
<evidence type="ECO:0000256" key="1">
    <source>
        <dbReference type="ARBA" id="ARBA00012493"/>
    </source>
</evidence>
<dbReference type="PROSITE" id="PS50158">
    <property type="entry name" value="ZF_CCHC"/>
    <property type="match status" value="1"/>
</dbReference>
<keyword evidence="8" id="KW-0862">Zinc</keyword>
<evidence type="ECO:0000256" key="8">
    <source>
        <dbReference type="PROSITE-ProRule" id="PRU00047"/>
    </source>
</evidence>
<dbReference type="PANTHER" id="PTHR35046">
    <property type="entry name" value="ZINC KNUCKLE (CCHC-TYPE) FAMILY PROTEIN"/>
    <property type="match status" value="1"/>
</dbReference>
<evidence type="ECO:0000256" key="6">
    <source>
        <dbReference type="ARBA" id="ARBA00022801"/>
    </source>
</evidence>
<dbReference type="Gene3D" id="2.40.70.10">
    <property type="entry name" value="Acid Proteases"/>
    <property type="match status" value="1"/>
</dbReference>
<evidence type="ECO:0000256" key="2">
    <source>
        <dbReference type="ARBA" id="ARBA00022679"/>
    </source>
</evidence>
<dbReference type="FunFam" id="3.30.420.10:FF:000032">
    <property type="entry name" value="Retrovirus-related Pol polyprotein from transposon 297-like Protein"/>
    <property type="match status" value="2"/>
</dbReference>
<reference evidence="14" key="1">
    <citation type="journal article" date="2005" name="Nature">
        <title>The map-based sequence of the rice genome.</title>
        <authorList>
            <consortium name="International rice genome sequencing project (IRGSP)"/>
            <person name="Matsumoto T."/>
            <person name="Wu J."/>
            <person name="Kanamori H."/>
            <person name="Katayose Y."/>
            <person name="Fujisawa M."/>
            <person name="Namiki N."/>
            <person name="Mizuno H."/>
            <person name="Yamamoto K."/>
            <person name="Antonio B.A."/>
            <person name="Baba T."/>
            <person name="Sakata K."/>
            <person name="Nagamura Y."/>
            <person name="Aoki H."/>
            <person name="Arikawa K."/>
            <person name="Arita K."/>
            <person name="Bito T."/>
            <person name="Chiden Y."/>
            <person name="Fujitsuka N."/>
            <person name="Fukunaka R."/>
            <person name="Hamada M."/>
            <person name="Harada C."/>
            <person name="Hayashi A."/>
            <person name="Hijishita S."/>
            <person name="Honda M."/>
            <person name="Hosokawa S."/>
            <person name="Ichikawa Y."/>
            <person name="Idonuma A."/>
            <person name="Iijima M."/>
            <person name="Ikeda M."/>
            <person name="Ikeno M."/>
            <person name="Ito K."/>
            <person name="Ito S."/>
            <person name="Ito T."/>
            <person name="Ito Y."/>
            <person name="Ito Y."/>
            <person name="Iwabuchi A."/>
            <person name="Kamiya K."/>
            <person name="Karasawa W."/>
            <person name="Kurita K."/>
            <person name="Katagiri S."/>
            <person name="Kikuta A."/>
            <person name="Kobayashi H."/>
            <person name="Kobayashi N."/>
            <person name="Machita K."/>
            <person name="Maehara T."/>
            <person name="Masukawa M."/>
            <person name="Mizubayashi T."/>
            <person name="Mukai Y."/>
            <person name="Nagasaki H."/>
            <person name="Nagata Y."/>
            <person name="Naito S."/>
            <person name="Nakashima M."/>
            <person name="Nakama Y."/>
            <person name="Nakamichi Y."/>
            <person name="Nakamura M."/>
            <person name="Meguro A."/>
            <person name="Negishi M."/>
            <person name="Ohta I."/>
            <person name="Ohta T."/>
            <person name="Okamoto M."/>
            <person name="Ono N."/>
            <person name="Saji S."/>
            <person name="Sakaguchi M."/>
            <person name="Sakai K."/>
            <person name="Shibata M."/>
            <person name="Shimokawa T."/>
            <person name="Song J."/>
            <person name="Takazaki Y."/>
            <person name="Terasawa K."/>
            <person name="Tsugane M."/>
            <person name="Tsuji K."/>
            <person name="Ueda S."/>
            <person name="Waki K."/>
            <person name="Yamagata H."/>
            <person name="Yamamoto M."/>
            <person name="Yamamoto S."/>
            <person name="Yamane H."/>
            <person name="Yoshiki S."/>
            <person name="Yoshihara R."/>
            <person name="Yukawa K."/>
            <person name="Zhong H."/>
            <person name="Yano M."/>
            <person name="Yuan Q."/>
            <person name="Ouyang S."/>
            <person name="Liu J."/>
            <person name="Jones K.M."/>
            <person name="Gansberger K."/>
            <person name="Moffat K."/>
            <person name="Hill J."/>
            <person name="Bera J."/>
            <person name="Fadrosh D."/>
            <person name="Jin S."/>
            <person name="Johri S."/>
            <person name="Kim M."/>
            <person name="Overton L."/>
            <person name="Reardon M."/>
            <person name="Tsitrin T."/>
            <person name="Vuong H."/>
            <person name="Weaver B."/>
            <person name="Ciecko A."/>
            <person name="Tallon L."/>
            <person name="Jackson J."/>
            <person name="Pai G."/>
            <person name="Aken S.V."/>
            <person name="Utterback T."/>
            <person name="Reidmuller S."/>
            <person name="Feldblyum T."/>
            <person name="Hsiao J."/>
            <person name="Zismann V."/>
            <person name="Iobst S."/>
            <person name="de Vazeille A.R."/>
            <person name="Buell C.R."/>
            <person name="Ying K."/>
            <person name="Li Y."/>
            <person name="Lu T."/>
            <person name="Huang Y."/>
            <person name="Zhao Q."/>
            <person name="Feng Q."/>
            <person name="Zhang L."/>
            <person name="Zhu J."/>
            <person name="Weng Q."/>
            <person name="Mu J."/>
            <person name="Lu Y."/>
            <person name="Fan D."/>
            <person name="Liu Y."/>
            <person name="Guan J."/>
            <person name="Zhang Y."/>
            <person name="Yu S."/>
            <person name="Liu X."/>
            <person name="Zhang Y."/>
            <person name="Hong G."/>
            <person name="Han B."/>
            <person name="Choisne N."/>
            <person name="Demange N."/>
            <person name="Orjeda G."/>
            <person name="Samain S."/>
            <person name="Cattolico L."/>
            <person name="Pelletier E."/>
            <person name="Couloux A."/>
            <person name="Segurens B."/>
            <person name="Wincker P."/>
            <person name="D'Hont A."/>
            <person name="Scarpelli C."/>
            <person name="Weissenbach J."/>
            <person name="Salanoubat M."/>
            <person name="Quetier F."/>
            <person name="Yu Y."/>
            <person name="Kim H.R."/>
            <person name="Rambo T."/>
            <person name="Currie J."/>
            <person name="Collura K."/>
            <person name="Luo M."/>
            <person name="Yang T."/>
            <person name="Ammiraju J.S.S."/>
            <person name="Engler F."/>
            <person name="Soderlund C."/>
            <person name="Wing R.A."/>
            <person name="Palmer L.E."/>
            <person name="de la Bastide M."/>
            <person name="Spiegel L."/>
            <person name="Nascimento L."/>
            <person name="Zutavern T."/>
            <person name="O'Shaughnessy A."/>
            <person name="Dike S."/>
            <person name="Dedhia N."/>
            <person name="Preston R."/>
            <person name="Balija V."/>
            <person name="McCombie W.R."/>
            <person name="Chow T."/>
            <person name="Chen H."/>
            <person name="Chung M."/>
            <person name="Chen C."/>
            <person name="Shaw J."/>
            <person name="Wu H."/>
            <person name="Hsiao K."/>
            <person name="Chao Y."/>
            <person name="Chu M."/>
            <person name="Cheng C."/>
            <person name="Hour A."/>
            <person name="Lee P."/>
            <person name="Lin S."/>
            <person name="Lin Y."/>
            <person name="Liou J."/>
            <person name="Liu S."/>
            <person name="Hsing Y."/>
            <person name="Raghuvanshi S."/>
            <person name="Mohanty A."/>
            <person name="Bharti A.K."/>
            <person name="Gaur A."/>
            <person name="Gupta V."/>
            <person name="Kumar D."/>
            <person name="Ravi V."/>
            <person name="Vij S."/>
            <person name="Kapur A."/>
            <person name="Khurana P."/>
            <person name="Khurana P."/>
            <person name="Khurana J.P."/>
            <person name="Tyagi A.K."/>
            <person name="Gaikwad K."/>
            <person name="Singh A."/>
            <person name="Dalal V."/>
            <person name="Srivastava S."/>
            <person name="Dixit A."/>
            <person name="Pal A.K."/>
            <person name="Ghazi I.A."/>
            <person name="Yadav M."/>
            <person name="Pandit A."/>
            <person name="Bhargava A."/>
            <person name="Sureshbabu K."/>
            <person name="Batra K."/>
            <person name="Sharma T.R."/>
            <person name="Mohapatra T."/>
            <person name="Singh N.K."/>
            <person name="Messing J."/>
            <person name="Nelson A.B."/>
            <person name="Fuks G."/>
            <person name="Kavchok S."/>
            <person name="Keizer G."/>
            <person name="Linton E."/>
            <person name="Llaca V."/>
            <person name="Song R."/>
            <person name="Tanyolac B."/>
            <person name="Young S."/>
            <person name="Ho-Il K."/>
            <person name="Hahn J.H."/>
            <person name="Sangsakoo G."/>
            <person name="Vanavichit A."/>
            <person name="de Mattos Luiz.A.T."/>
            <person name="Zimmer P.D."/>
            <person name="Malone G."/>
            <person name="Dellagostin O."/>
            <person name="de Oliveira A.C."/>
            <person name="Bevan M."/>
            <person name="Bancroft I."/>
            <person name="Minx P."/>
            <person name="Cordum H."/>
            <person name="Wilson R."/>
            <person name="Cheng Z."/>
            <person name="Jin W."/>
            <person name="Jiang J."/>
            <person name="Leong S.A."/>
            <person name="Iwama H."/>
            <person name="Gojobori T."/>
            <person name="Itoh T."/>
            <person name="Niimura Y."/>
            <person name="Fujii Y."/>
            <person name="Habara T."/>
            <person name="Sakai H."/>
            <person name="Sato Y."/>
            <person name="Wilson G."/>
            <person name="Kumar K."/>
            <person name="McCouch S."/>
            <person name="Juretic N."/>
            <person name="Hoen D."/>
            <person name="Wright S."/>
            <person name="Bruskiewich R."/>
            <person name="Bureau T."/>
            <person name="Miyao A."/>
            <person name="Hirochika H."/>
            <person name="Nishikawa T."/>
            <person name="Kadowaki K."/>
            <person name="Sugiura M."/>
            <person name="Burr B."/>
            <person name="Sasaki T."/>
        </authorList>
    </citation>
    <scope>NUCLEOTIDE SEQUENCE [LARGE SCALE GENOMIC DNA]</scope>
    <source>
        <strain evidence="14">cv. Nipponbare</strain>
    </source>
</reference>
<dbReference type="InterPro" id="IPR001878">
    <property type="entry name" value="Znf_CCHC"/>
</dbReference>
<protein>
    <recommendedName>
        <fullName evidence="1">RNA-directed DNA polymerase</fullName>
        <ecNumber evidence="1">2.7.7.49</ecNumber>
    </recommendedName>
</protein>
<dbReference type="Pfam" id="PF24626">
    <property type="entry name" value="SH3_Tf2-1"/>
    <property type="match status" value="2"/>
</dbReference>
<dbReference type="GO" id="GO:0003676">
    <property type="term" value="F:nucleic acid binding"/>
    <property type="evidence" value="ECO:0007669"/>
    <property type="project" value="InterPro"/>
</dbReference>
<dbReference type="InterPro" id="IPR012337">
    <property type="entry name" value="RNaseH-like_sf"/>
</dbReference>
<keyword evidence="4" id="KW-0540">Nuclease</keyword>
<dbReference type="EMBL" id="AC022352">
    <property type="protein sequence ID" value="AAK51582.1"/>
    <property type="molecule type" value="Genomic_DNA"/>
</dbReference>
<feature type="region of interest" description="Disordered" evidence="9">
    <location>
        <begin position="1549"/>
        <end position="1578"/>
    </location>
</feature>
<feature type="compositionally biased region" description="Low complexity" evidence="9">
    <location>
        <begin position="337"/>
        <end position="384"/>
    </location>
</feature>
<sequence>MAGPEDKDEEGASHSPRTKGIIQYFTRQVKQHTEGLDTDLQVTNEKIGQLESTQISTNTKLTGLETAVARIDTSLAALVRHFDALNAGGNGGGNDDDIDGEYVEDNLEDEYIADTEQDDRDARDRRRLHNNRRGMGGRRRREVRNNDDAFSKIKFKIPPFDGKYDPDAYLSWEIAVDQKFACHEFPESTRVRAATSEFTDFASVWWIEHGKKNPNNMPQTWDALKRVMRARFVPSYYARDLLNRLQQLRQGAKSVEEYYQELQMGLLRCNLEETEDAAMARFLGGLNREIYDIVDYKDYTNMTRLFHLACKAEREVQGRRASAKANFSAGKTSSWQTRTTPPAGRTASPSSTPTTSRAAPPPSSDKSATKAAQPAPSASSMASTGRMRDVQCHRCKGFGHVQRDCPSKRVLVVKNDGEYSSASDFDDDTLALLAADHADNEPPEEHIGAAFADHYESLIVQRVLSAQMEKAEQNQRHTLFQTKCVVKERCCRMIIDGGSCNNLASSEMVEKLALSTKPHPHPYYIQWLNNSGKAKVTKLVHINFAIGNYHDVVECDVVPMQACNILLGRPWQFDRDSMHHGRSNQYSFLYHDKKIVLHSMSPEDILRDDVAKAAKSKCESDKKAQSDGKKPETINLKPKCLLATKSDINELIASPSVAYALVCKDALISLHDMQHSLPPAVANILQEYSDVFPKEVPPGLPPVRGIEHQIDLIPGASLPNRAPYRTNPEETKEIQRQVHELLDKGYVRESLSPCAVPVILVPKKDGSWRMCVDCRAINNITIRYRHPIPRLDDMLDELSGSIVFSKVDLRSGYHQIRMKLGDEWKTAFKTKFGLYEWLVMPFGLTNAPSTFMRLMNEVLRPFIGKFVVVYFDDILIYSKSMGEHFNHLRAVFNALRDARLFGNLEKCTFCTDRVSFLGYVVTPQGIEVDQAKVEAIQSWPTPKTVSQVRSFLGLAGFYRRFVQDFSTIAAPLNVLTKKGVPFTWGTSQENAFHMLKDKLTHAPLLQLPDFNKTFELECDASGIGLGGVLLQEGKPVAYFSEKLSGPVLNYSTYDKELYALVRTLETWQHYLWPKEFVIHSDHESLKHIRSQGKLNRRHAKWVEFIESFPYVIKHKKGKENIIADALSRRYTLLTQLDYKIFGLETIKDQYAHDADFNDVLLHCKDGRTWNKFVINDGFVFRANKLCIPASSVRLLLLQEAHGGGLMGHFGAKKTHDILASHFFWPQMRRDVGRFVARCATCQKAKSRLHPHGLYMPLPVPTVPWEDISMDFVLGLPRTKRGRDSIFVVVDRFSKMAHFIPCHKTDDASHIADLFFREIVRLHGVPNTIVSDRDTKFLSHFWRTLWAKLGTKLLFSTTCHPQTDGQTEVVNRTLSTMLRAVLKKNIKMWEECLPHIEFAYNRSLHSTTKMCPFQIVYGLLPRAPIDLMPLPSSEKLNFDAKQRAELMLKLHETTKENIERMNAKYKFAGDKGRRELTFEPGDLVWLHLRKERFPDLRKSKLMPRADGPFKVLAKINENAYKIDLPADFGVSPTFNVADLKPYLGEEDELESRTTQMQEGEDDEDINTIDTSTSPHIQHDGPITRARARQLNYQDECPRGRVDAHHKFAATIGDDRATNPSGFASYGLYEFTVMSFGLTNAPAFFMNLMNKVFMEYLDKFVVVFIDDILVYSQSEEDHQHHLRLVLGKLREHQLYAKLSKCEFWLSEVKFLGHVISAKGVAVDPETVTAVTDWKQPKTVTQIRSFLGLAGYYRRFIENFSKIARPMTQLLKKEEKFVWSPQCEKAFQTLKEKLVSSPVLILPDTRKDFMVYCDASPQGLGCVLMQEGHVVAYASRQLWPHEGNYPTHDLELAAVVHALKIWRHYLIGNRCEIYTDHKSLKYIFTQSDLNLRQRRWLELIKDYDVGIHYHPGKANVVADALSRKSHCNTLGVRGIPPELNQQMEALNLSIVSRGFLATLEAKPTLLDQIREAQKNDPDMRGLLKNMKQGKAAGFIEDEHGTLWNRNRVCVPDVRELKQLILQEAHESPYSIHPGSTKMYLDLKEKYWWVSMKREIAEFVALCDVCQRVKAEHQRPAGLLQPLQVPEWKWDEIGMDFITGLPKTQGGYDSIWVVVDRLTKVARFIPVKTTYGGNKLAELYFARIVSLHGVPKKIVSDRESQFTSHFWKKLQEELGTRLNFSTAYHPQTDGQTERLNQILEDMLHACVLDFGKTWDKSLPYAEFSYNNSYQASIQMAPYEALYGRKCRTPLLWDQVGESQVFGTDILREAEAKVRTIWDNLKVAQSRQKSYADNRRRNLEFAVDDFVYLRVTPLRGVHRFQTKGKLAPRFVGPFRIIARRGEVAYQLELPASLGNVHDVFHVSQLKKCLRVPSEQADSEQIEVREDLTYVERPVKILDTMERRTRNRVIRFCKVQWSNHAEEEATWERENELKAAHPDLFASSSESRGRDSV</sequence>